<comment type="caution">
    <text evidence="2">The sequence shown here is derived from an EMBL/GenBank/DDBJ whole genome shotgun (WGS) entry which is preliminary data.</text>
</comment>
<organism evidence="2 3">
    <name type="scientific">Mikania micrantha</name>
    <name type="common">bitter vine</name>
    <dbReference type="NCBI Taxonomy" id="192012"/>
    <lineage>
        <taxon>Eukaryota</taxon>
        <taxon>Viridiplantae</taxon>
        <taxon>Streptophyta</taxon>
        <taxon>Embryophyta</taxon>
        <taxon>Tracheophyta</taxon>
        <taxon>Spermatophyta</taxon>
        <taxon>Magnoliopsida</taxon>
        <taxon>eudicotyledons</taxon>
        <taxon>Gunneridae</taxon>
        <taxon>Pentapetalae</taxon>
        <taxon>asterids</taxon>
        <taxon>campanulids</taxon>
        <taxon>Asterales</taxon>
        <taxon>Asteraceae</taxon>
        <taxon>Asteroideae</taxon>
        <taxon>Heliantheae alliance</taxon>
        <taxon>Eupatorieae</taxon>
        <taxon>Mikania</taxon>
    </lineage>
</organism>
<dbReference type="EMBL" id="SZYD01000017">
    <property type="protein sequence ID" value="KAD3066404.1"/>
    <property type="molecule type" value="Genomic_DNA"/>
</dbReference>
<gene>
    <name evidence="2" type="ORF">E3N88_34284</name>
</gene>
<evidence type="ECO:0000313" key="2">
    <source>
        <dbReference type="EMBL" id="KAD3066404.1"/>
    </source>
</evidence>
<name>A0A5N6LXP0_9ASTR</name>
<protein>
    <submittedName>
        <fullName evidence="2">Uncharacterized protein</fullName>
    </submittedName>
</protein>
<dbReference type="AlphaFoldDB" id="A0A5N6LXP0"/>
<feature type="region of interest" description="Disordered" evidence="1">
    <location>
        <begin position="91"/>
        <end position="110"/>
    </location>
</feature>
<accession>A0A5N6LXP0</accession>
<dbReference type="Proteomes" id="UP000326396">
    <property type="component" value="Linkage Group LG7"/>
</dbReference>
<evidence type="ECO:0000256" key="1">
    <source>
        <dbReference type="SAM" id="MobiDB-lite"/>
    </source>
</evidence>
<sequence length="110" mass="12789">MTFASEKPRDKVKIQSECTWKGSSKLVRGLHGSGSTGCVSARVHKRQWVKRTSVPVEARWELQRAFRLIDEKVVVTRRSIQFYGQITKYDRDQEHRRKYSRPPSGRLLGS</sequence>
<proteinExistence type="predicted"/>
<reference evidence="2 3" key="1">
    <citation type="submission" date="2019-05" db="EMBL/GenBank/DDBJ databases">
        <title>Mikania micrantha, genome provides insights into the molecular mechanism of rapid growth.</title>
        <authorList>
            <person name="Liu B."/>
        </authorList>
    </citation>
    <scope>NUCLEOTIDE SEQUENCE [LARGE SCALE GENOMIC DNA]</scope>
    <source>
        <strain evidence="2">NLD-2019</strain>
        <tissue evidence="2">Leaf</tissue>
    </source>
</reference>
<evidence type="ECO:0000313" key="3">
    <source>
        <dbReference type="Proteomes" id="UP000326396"/>
    </source>
</evidence>
<dbReference type="OrthoDB" id="1320212at2759"/>
<keyword evidence="3" id="KW-1185">Reference proteome</keyword>